<dbReference type="OMA" id="KRWKRIW"/>
<protein>
    <recommendedName>
        <fullName evidence="2">Ribosomal RNA methyltransferase FtsJ domain-containing protein</fullName>
    </recommendedName>
</protein>
<dbReference type="Gene3D" id="3.40.50.150">
    <property type="entry name" value="Vaccinia Virus protein VP39"/>
    <property type="match status" value="1"/>
</dbReference>
<evidence type="ECO:0000259" key="2">
    <source>
        <dbReference type="Pfam" id="PF01728"/>
    </source>
</evidence>
<sequence length="374" mass="42063">MAAGNSSKAQVEDSVLPPGSQPNDPQLTEEPTEDRAEKSRSVVPYLLEKSPEFRKLSDVKQQGWEAPEGDQYFANLRENADKSDEKTASYFHKLMHIIGCEIDKATNAFKIARAGSTPPAILDMCMAPGAFLEIALKKNPGSHALAFSLPVSCGGYRSRLSSGLNTKRVFLDVTMLVADMDMNEIPEGHEDAENFLPRQLEEGRLFDLVICDGQVLRQHPRAPYRESREAKRLATVQLALGLQHLRPGGTIIVLLHRLESWNTVNFIWKFQKISSVRLFKPKKCHAKRSSFYMIATNIQSQHPEAVEAVKRWKRIWQIATFGSDEEYGKLISDEDPSVETLVEDFGPKLVKLGKEIWKMQADALAKAPFMKKPE</sequence>
<evidence type="ECO:0000313" key="3">
    <source>
        <dbReference type="EMBL" id="KGO67646.1"/>
    </source>
</evidence>
<dbReference type="SUPFAM" id="SSF53335">
    <property type="entry name" value="S-adenosyl-L-methionine-dependent methyltransferases"/>
    <property type="match status" value="1"/>
</dbReference>
<evidence type="ECO:0000256" key="1">
    <source>
        <dbReference type="SAM" id="MobiDB-lite"/>
    </source>
</evidence>
<dbReference type="GO" id="GO:0008168">
    <property type="term" value="F:methyltransferase activity"/>
    <property type="evidence" value="ECO:0007669"/>
    <property type="project" value="InterPro"/>
</dbReference>
<dbReference type="OrthoDB" id="417125at2759"/>
<name>A0A0A2KL84_PENIT</name>
<dbReference type="EMBL" id="JQGA01001272">
    <property type="protein sequence ID" value="KGO67646.1"/>
    <property type="molecule type" value="Genomic_DNA"/>
</dbReference>
<dbReference type="HOGENOM" id="CLU_043071_0_0_1"/>
<evidence type="ECO:0000313" key="4">
    <source>
        <dbReference type="Proteomes" id="UP000030104"/>
    </source>
</evidence>
<reference evidence="3 4" key="1">
    <citation type="journal article" date="2015" name="Mol. Plant Microbe Interact.">
        <title>Genome, transcriptome, and functional analyses of Penicillium expansum provide new insights into secondary metabolism and pathogenicity.</title>
        <authorList>
            <person name="Ballester A.R."/>
            <person name="Marcet-Houben M."/>
            <person name="Levin E."/>
            <person name="Sela N."/>
            <person name="Selma-Lazaro C."/>
            <person name="Carmona L."/>
            <person name="Wisniewski M."/>
            <person name="Droby S."/>
            <person name="Gonzalez-Candelas L."/>
            <person name="Gabaldon T."/>
        </authorList>
    </citation>
    <scope>NUCLEOTIDE SEQUENCE [LARGE SCALE GENOMIC DNA]</scope>
    <source>
        <strain evidence="3 4">PHI-1</strain>
    </source>
</reference>
<comment type="caution">
    <text evidence="3">The sequence shown here is derived from an EMBL/GenBank/DDBJ whole genome shotgun (WGS) entry which is preliminary data.</text>
</comment>
<dbReference type="Pfam" id="PF01728">
    <property type="entry name" value="FtsJ"/>
    <property type="match status" value="1"/>
</dbReference>
<keyword evidence="4" id="KW-1185">Reference proteome</keyword>
<feature type="region of interest" description="Disordered" evidence="1">
    <location>
        <begin position="1"/>
        <end position="42"/>
    </location>
</feature>
<dbReference type="GO" id="GO:0032259">
    <property type="term" value="P:methylation"/>
    <property type="evidence" value="ECO:0007669"/>
    <property type="project" value="InterPro"/>
</dbReference>
<feature type="domain" description="Ribosomal RNA methyltransferase FtsJ" evidence="2">
    <location>
        <begin position="104"/>
        <end position="297"/>
    </location>
</feature>
<dbReference type="STRING" id="40296.A0A0A2KL84"/>
<dbReference type="InterPro" id="IPR029063">
    <property type="entry name" value="SAM-dependent_MTases_sf"/>
</dbReference>
<proteinExistence type="predicted"/>
<dbReference type="Proteomes" id="UP000030104">
    <property type="component" value="Unassembled WGS sequence"/>
</dbReference>
<gene>
    <name evidence="3" type="ORF">PITC_064090</name>
</gene>
<accession>A0A0A2KL84</accession>
<dbReference type="AlphaFoldDB" id="A0A0A2KL84"/>
<dbReference type="InterPro" id="IPR002877">
    <property type="entry name" value="RNA_MeTrfase_FtsJ_dom"/>
</dbReference>
<organism evidence="3 4">
    <name type="scientific">Penicillium italicum</name>
    <name type="common">Blue mold</name>
    <dbReference type="NCBI Taxonomy" id="40296"/>
    <lineage>
        <taxon>Eukaryota</taxon>
        <taxon>Fungi</taxon>
        <taxon>Dikarya</taxon>
        <taxon>Ascomycota</taxon>
        <taxon>Pezizomycotina</taxon>
        <taxon>Eurotiomycetes</taxon>
        <taxon>Eurotiomycetidae</taxon>
        <taxon>Eurotiales</taxon>
        <taxon>Aspergillaceae</taxon>
        <taxon>Penicillium</taxon>
    </lineage>
</organism>
<dbReference type="PhylomeDB" id="A0A0A2KL84"/>